<keyword evidence="1" id="KW-0732">Signal</keyword>
<comment type="caution">
    <text evidence="2">The sequence shown here is derived from an EMBL/GenBank/DDBJ whole genome shotgun (WGS) entry which is preliminary data.</text>
</comment>
<feature type="signal peptide" evidence="1">
    <location>
        <begin position="1"/>
        <end position="24"/>
    </location>
</feature>
<sequence>MHNQARVVALAATAWLVGGCASSAARSAGPEPVVMVGDGVKAKAADKPSTAATNDPNDARRKALEEAAEYGMVGVLQGSGDNLAPVDGVEGGVFGGVVGGVVGGPSKVFGSGGLGLSGIGIGGGGTGEGVLGLGSIGTIGHGSGHGVGSSRPGERVKVRIEAATITGPLTDDVVQRILADHREDVQDCYLLESKRGNRVRGRMTLSFTIDGAGRVDEVWVPESTFWQHELASCVAQVVGTFRFPAPSQGSQVKVLVPIIF</sequence>
<dbReference type="Proteomes" id="UP001221411">
    <property type="component" value="Unassembled WGS sequence"/>
</dbReference>
<evidence type="ECO:0000256" key="1">
    <source>
        <dbReference type="SAM" id="SignalP"/>
    </source>
</evidence>
<dbReference type="EMBL" id="JAQNDO010000001">
    <property type="protein sequence ID" value="MDC0746658.1"/>
    <property type="molecule type" value="Genomic_DNA"/>
</dbReference>
<gene>
    <name evidence="2" type="ORF">POL67_35350</name>
</gene>
<keyword evidence="3" id="KW-1185">Reference proteome</keyword>
<dbReference type="NCBIfam" id="NF033768">
    <property type="entry name" value="myxo_SS_tail"/>
    <property type="match status" value="1"/>
</dbReference>
<proteinExistence type="predicted"/>
<evidence type="ECO:0000313" key="2">
    <source>
        <dbReference type="EMBL" id="MDC0746658.1"/>
    </source>
</evidence>
<name>A0ABT5EZQ5_9BACT</name>
<accession>A0ABT5EZQ5</accession>
<evidence type="ECO:0000313" key="3">
    <source>
        <dbReference type="Proteomes" id="UP001221411"/>
    </source>
</evidence>
<dbReference type="RefSeq" id="WP_271925037.1">
    <property type="nucleotide sequence ID" value="NZ_JAQNDO010000001.1"/>
</dbReference>
<protein>
    <submittedName>
        <fullName evidence="2">AgmX/PglI C-terminal domain-containing protein</fullName>
    </submittedName>
</protein>
<reference evidence="2 3" key="1">
    <citation type="submission" date="2022-11" db="EMBL/GenBank/DDBJ databases">
        <title>Minimal conservation of predation-associated metabolite biosynthetic gene clusters underscores biosynthetic potential of Myxococcota including descriptions for ten novel species: Archangium lansinium sp. nov., Myxococcus landrumus sp. nov., Nannocystis bai.</title>
        <authorList>
            <person name="Ahearne A."/>
            <person name="Stevens C."/>
            <person name="Dowd S."/>
        </authorList>
    </citation>
    <scope>NUCLEOTIDE SEQUENCE [LARGE SCALE GENOMIC DNA]</scope>
    <source>
        <strain evidence="2 3">RJM3</strain>
    </source>
</reference>
<feature type="chain" id="PRO_5046271736" evidence="1">
    <location>
        <begin position="25"/>
        <end position="260"/>
    </location>
</feature>
<dbReference type="InterPro" id="IPR049806">
    <property type="entry name" value="MasK-like_C"/>
</dbReference>
<organism evidence="2 3">
    <name type="scientific">Polyangium mundeleinium</name>
    <dbReference type="NCBI Taxonomy" id="2995306"/>
    <lineage>
        <taxon>Bacteria</taxon>
        <taxon>Pseudomonadati</taxon>
        <taxon>Myxococcota</taxon>
        <taxon>Polyangia</taxon>
        <taxon>Polyangiales</taxon>
        <taxon>Polyangiaceae</taxon>
        <taxon>Polyangium</taxon>
    </lineage>
</organism>
<dbReference type="PROSITE" id="PS51257">
    <property type="entry name" value="PROKAR_LIPOPROTEIN"/>
    <property type="match status" value="1"/>
</dbReference>